<organism evidence="2 3">
    <name type="scientific">Coccidioides immitis H538.4</name>
    <dbReference type="NCBI Taxonomy" id="396776"/>
    <lineage>
        <taxon>Eukaryota</taxon>
        <taxon>Fungi</taxon>
        <taxon>Dikarya</taxon>
        <taxon>Ascomycota</taxon>
        <taxon>Pezizomycotina</taxon>
        <taxon>Eurotiomycetes</taxon>
        <taxon>Eurotiomycetidae</taxon>
        <taxon>Onygenales</taxon>
        <taxon>Onygenaceae</taxon>
        <taxon>Coccidioides</taxon>
    </lineage>
</organism>
<keyword evidence="1" id="KW-0812">Transmembrane</keyword>
<keyword evidence="1" id="KW-0472">Membrane</keyword>
<evidence type="ECO:0000313" key="2">
    <source>
        <dbReference type="EMBL" id="KMU83242.1"/>
    </source>
</evidence>
<dbReference type="AlphaFoldDB" id="A0A0J8REA4"/>
<dbReference type="EMBL" id="DS016982">
    <property type="protein sequence ID" value="KMU83242.1"/>
    <property type="molecule type" value="Genomic_DNA"/>
</dbReference>
<keyword evidence="1" id="KW-1133">Transmembrane helix</keyword>
<dbReference type="STRING" id="396776.A0A0J8REA4"/>
<accession>A0A0J8REA4</accession>
<name>A0A0J8REA4_COCIT</name>
<gene>
    <name evidence="2" type="ORF">CIHG_01024</name>
</gene>
<reference evidence="3" key="1">
    <citation type="journal article" date="2010" name="Genome Res.">
        <title>Population genomic sequencing of Coccidioides fungi reveals recent hybridization and transposon control.</title>
        <authorList>
            <person name="Neafsey D.E."/>
            <person name="Barker B.M."/>
            <person name="Sharpton T.J."/>
            <person name="Stajich J.E."/>
            <person name="Park D.J."/>
            <person name="Whiston E."/>
            <person name="Hung C.-Y."/>
            <person name="McMahan C."/>
            <person name="White J."/>
            <person name="Sykes S."/>
            <person name="Heiman D."/>
            <person name="Young S."/>
            <person name="Zeng Q."/>
            <person name="Abouelleil A."/>
            <person name="Aftuck L."/>
            <person name="Bessette D."/>
            <person name="Brown A."/>
            <person name="FitzGerald M."/>
            <person name="Lui A."/>
            <person name="Macdonald J.P."/>
            <person name="Priest M."/>
            <person name="Orbach M.J."/>
            <person name="Galgiani J.N."/>
            <person name="Kirkland T.N."/>
            <person name="Cole G.T."/>
            <person name="Birren B.W."/>
            <person name="Henn M.R."/>
            <person name="Taylor J.W."/>
            <person name="Rounsley S.D."/>
        </authorList>
    </citation>
    <scope>NUCLEOTIDE SEQUENCE [LARGE SCALE GENOMIC DNA]</scope>
    <source>
        <strain evidence="3">H538.4</strain>
    </source>
</reference>
<sequence>MLLAVSLPRGTALRRTSYGHPAWVVVVGWVAIVWYLVVTLVCWLGNFQLQRHYSKPPRKAISTTTLPHSKIPHVTIIRPVKDSSHLYDAAAASSDTS</sequence>
<protein>
    <submittedName>
        <fullName evidence="2">Uncharacterized protein</fullName>
    </submittedName>
</protein>
<dbReference type="Proteomes" id="UP000054563">
    <property type="component" value="Unassembled WGS sequence"/>
</dbReference>
<dbReference type="VEuPathDB" id="FungiDB:CIHG_01024"/>
<proteinExistence type="predicted"/>
<evidence type="ECO:0000256" key="1">
    <source>
        <dbReference type="SAM" id="Phobius"/>
    </source>
</evidence>
<feature type="transmembrane region" description="Helical" evidence="1">
    <location>
        <begin position="20"/>
        <end position="45"/>
    </location>
</feature>
<evidence type="ECO:0000313" key="3">
    <source>
        <dbReference type="Proteomes" id="UP000054563"/>
    </source>
</evidence>